<feature type="transmembrane region" description="Helical" evidence="7">
    <location>
        <begin position="270"/>
        <end position="290"/>
    </location>
</feature>
<dbReference type="OrthoDB" id="5401779at2759"/>
<evidence type="ECO:0000256" key="1">
    <source>
        <dbReference type="ARBA" id="ARBA00004141"/>
    </source>
</evidence>
<dbReference type="InterPro" id="IPR052337">
    <property type="entry name" value="SAT4-like"/>
</dbReference>
<evidence type="ECO:0000256" key="7">
    <source>
        <dbReference type="SAM" id="Phobius"/>
    </source>
</evidence>
<feature type="compositionally biased region" description="Polar residues" evidence="6">
    <location>
        <begin position="319"/>
        <end position="336"/>
    </location>
</feature>
<dbReference type="PANTHER" id="PTHR33048">
    <property type="entry name" value="PTH11-LIKE INTEGRAL MEMBRANE PROTEIN (AFU_ORTHOLOGUE AFUA_5G11245)"/>
    <property type="match status" value="1"/>
</dbReference>
<evidence type="ECO:0000259" key="8">
    <source>
        <dbReference type="Pfam" id="PF20684"/>
    </source>
</evidence>
<dbReference type="Pfam" id="PF20684">
    <property type="entry name" value="Fung_rhodopsin"/>
    <property type="match status" value="1"/>
</dbReference>
<dbReference type="AlphaFoldDB" id="A0A6A6U832"/>
<evidence type="ECO:0000256" key="6">
    <source>
        <dbReference type="SAM" id="MobiDB-lite"/>
    </source>
</evidence>
<evidence type="ECO:0000256" key="3">
    <source>
        <dbReference type="ARBA" id="ARBA00022989"/>
    </source>
</evidence>
<feature type="region of interest" description="Disordered" evidence="6">
    <location>
        <begin position="305"/>
        <end position="338"/>
    </location>
</feature>
<keyword evidence="2 7" id="KW-0812">Transmembrane</keyword>
<name>A0A6A6U832_9PEZI</name>
<gene>
    <name evidence="9" type="ORF">BT63DRAFT_458047</name>
</gene>
<accession>A0A6A6U832</accession>
<evidence type="ECO:0000313" key="9">
    <source>
        <dbReference type="EMBL" id="KAF2667084.1"/>
    </source>
</evidence>
<dbReference type="Proteomes" id="UP000799302">
    <property type="component" value="Unassembled WGS sequence"/>
</dbReference>
<dbReference type="EMBL" id="MU004238">
    <property type="protein sequence ID" value="KAF2667084.1"/>
    <property type="molecule type" value="Genomic_DNA"/>
</dbReference>
<evidence type="ECO:0000256" key="4">
    <source>
        <dbReference type="ARBA" id="ARBA00023136"/>
    </source>
</evidence>
<reference evidence="9" key="1">
    <citation type="journal article" date="2020" name="Stud. Mycol.">
        <title>101 Dothideomycetes genomes: a test case for predicting lifestyles and emergence of pathogens.</title>
        <authorList>
            <person name="Haridas S."/>
            <person name="Albert R."/>
            <person name="Binder M."/>
            <person name="Bloem J."/>
            <person name="Labutti K."/>
            <person name="Salamov A."/>
            <person name="Andreopoulos B."/>
            <person name="Baker S."/>
            <person name="Barry K."/>
            <person name="Bills G."/>
            <person name="Bluhm B."/>
            <person name="Cannon C."/>
            <person name="Castanera R."/>
            <person name="Culley D."/>
            <person name="Daum C."/>
            <person name="Ezra D."/>
            <person name="Gonzalez J."/>
            <person name="Henrissat B."/>
            <person name="Kuo A."/>
            <person name="Liang C."/>
            <person name="Lipzen A."/>
            <person name="Lutzoni F."/>
            <person name="Magnuson J."/>
            <person name="Mondo S."/>
            <person name="Nolan M."/>
            <person name="Ohm R."/>
            <person name="Pangilinan J."/>
            <person name="Park H.-J."/>
            <person name="Ramirez L."/>
            <person name="Alfaro M."/>
            <person name="Sun H."/>
            <person name="Tritt A."/>
            <person name="Yoshinaga Y."/>
            <person name="Zwiers L.-H."/>
            <person name="Turgeon B."/>
            <person name="Goodwin S."/>
            <person name="Spatafora J."/>
            <person name="Crous P."/>
            <person name="Grigoriev I."/>
        </authorList>
    </citation>
    <scope>NUCLEOTIDE SEQUENCE</scope>
    <source>
        <strain evidence="9">CBS 115976</strain>
    </source>
</reference>
<feature type="transmembrane region" description="Helical" evidence="7">
    <location>
        <begin position="143"/>
        <end position="163"/>
    </location>
</feature>
<comment type="similarity">
    <text evidence="5">Belongs to the SAT4 family.</text>
</comment>
<proteinExistence type="inferred from homology"/>
<dbReference type="InterPro" id="IPR049326">
    <property type="entry name" value="Rhodopsin_dom_fungi"/>
</dbReference>
<sequence length="396" mass="43691">MLTTDPPPKVVPGFATLPEDRSLHDTRITLLLAVETPVLVLMISIVSLRFYARAFVKRALGSDDWMMGVASLFATAETVLNLVSTRYGTGKHGWDLSDPEINLAAKSAYVFAVLFTPTVSLSKISICLTYLRIFPSEVDRYFCFGTITFLVLSLIGSTIAMMLPCLPIEAYWDLTITHNKCYNTKRAFVVTAVINTITASVPRQVTLDAKMDNPDLAVFLWPAPRLWTIRLPLRQRVGLIFVFSIGCFTCIAGIGRIYYLSQVYFASNDLFYNIAILYILSCLDFNLGIICGSLPEIRTLFSSHRTGTSQDPTIEAEQGASNPTYPSAGQSDTQQRSASNRSIIIISDSQSKSGHEQMSINIMLNRDLWKSSHEGQSTSSGKASTGKVESISKSKS</sequence>
<dbReference type="PANTHER" id="PTHR33048:SF47">
    <property type="entry name" value="INTEGRAL MEMBRANE PROTEIN-RELATED"/>
    <property type="match status" value="1"/>
</dbReference>
<keyword evidence="3 7" id="KW-1133">Transmembrane helix</keyword>
<evidence type="ECO:0000256" key="2">
    <source>
        <dbReference type="ARBA" id="ARBA00022692"/>
    </source>
</evidence>
<feature type="transmembrane region" description="Helical" evidence="7">
    <location>
        <begin position="28"/>
        <end position="52"/>
    </location>
</feature>
<evidence type="ECO:0000256" key="5">
    <source>
        <dbReference type="ARBA" id="ARBA00038359"/>
    </source>
</evidence>
<keyword evidence="10" id="KW-1185">Reference proteome</keyword>
<protein>
    <recommendedName>
        <fullName evidence="8">Rhodopsin domain-containing protein</fullName>
    </recommendedName>
</protein>
<organism evidence="9 10">
    <name type="scientific">Microthyrium microscopicum</name>
    <dbReference type="NCBI Taxonomy" id="703497"/>
    <lineage>
        <taxon>Eukaryota</taxon>
        <taxon>Fungi</taxon>
        <taxon>Dikarya</taxon>
        <taxon>Ascomycota</taxon>
        <taxon>Pezizomycotina</taxon>
        <taxon>Dothideomycetes</taxon>
        <taxon>Dothideomycetes incertae sedis</taxon>
        <taxon>Microthyriales</taxon>
        <taxon>Microthyriaceae</taxon>
        <taxon>Microthyrium</taxon>
    </lineage>
</organism>
<feature type="domain" description="Rhodopsin" evidence="8">
    <location>
        <begin position="48"/>
        <end position="302"/>
    </location>
</feature>
<feature type="transmembrane region" description="Helical" evidence="7">
    <location>
        <begin position="237"/>
        <end position="258"/>
    </location>
</feature>
<keyword evidence="4 7" id="KW-0472">Membrane</keyword>
<feature type="compositionally biased region" description="Polar residues" evidence="6">
    <location>
        <begin position="374"/>
        <end position="383"/>
    </location>
</feature>
<evidence type="ECO:0000313" key="10">
    <source>
        <dbReference type="Proteomes" id="UP000799302"/>
    </source>
</evidence>
<dbReference type="GO" id="GO:0016020">
    <property type="term" value="C:membrane"/>
    <property type="evidence" value="ECO:0007669"/>
    <property type="project" value="UniProtKB-SubCell"/>
</dbReference>
<feature type="transmembrane region" description="Helical" evidence="7">
    <location>
        <begin position="108"/>
        <end position="131"/>
    </location>
</feature>
<feature type="region of interest" description="Disordered" evidence="6">
    <location>
        <begin position="371"/>
        <end position="396"/>
    </location>
</feature>
<comment type="subcellular location">
    <subcellularLocation>
        <location evidence="1">Membrane</location>
        <topology evidence="1">Multi-pass membrane protein</topology>
    </subcellularLocation>
</comment>